<feature type="domain" description="GmrSD restriction endonucleases N-terminal" evidence="1">
    <location>
        <begin position="5"/>
        <end position="213"/>
    </location>
</feature>
<comment type="caution">
    <text evidence="2">The sequence shown here is derived from an EMBL/GenBank/DDBJ whole genome shotgun (WGS) entry which is preliminary data.</text>
</comment>
<evidence type="ECO:0000259" key="1">
    <source>
        <dbReference type="Pfam" id="PF03235"/>
    </source>
</evidence>
<dbReference type="PANTHER" id="PTHR37292:SF2">
    <property type="entry name" value="DUF262 DOMAIN-CONTAINING PROTEIN"/>
    <property type="match status" value="1"/>
</dbReference>
<dbReference type="InterPro" id="IPR004919">
    <property type="entry name" value="GmrSD_N"/>
</dbReference>
<accession>A0ABT8DMK8</accession>
<dbReference type="PANTHER" id="PTHR37292">
    <property type="entry name" value="VNG6097C"/>
    <property type="match status" value="1"/>
</dbReference>
<organism evidence="2 3">
    <name type="scientific">Aequorivita aurantiaca</name>
    <dbReference type="NCBI Taxonomy" id="3053356"/>
    <lineage>
        <taxon>Bacteria</taxon>
        <taxon>Pseudomonadati</taxon>
        <taxon>Bacteroidota</taxon>
        <taxon>Flavobacteriia</taxon>
        <taxon>Flavobacteriales</taxon>
        <taxon>Flavobacteriaceae</taxon>
        <taxon>Aequorivita</taxon>
    </lineage>
</organism>
<sequence length="693" mass="81138">MEKKISEVLHSIDNGEYTIPEFQRGYVWNSKQVKDFFRSLFLGYPSGSFLIWKTKDPSKIRGSAPETNSVFHQLILDGQQRLTTIYTIFRGKTPDWYEGVSLRTDLYFNLETEEFEYFMQKKMSNNPEWINVSDFLSNGGVSTFITHIQSLDNNTKNYYLNKIVTLNKLGAIQDYGYYIKEITISELDKVVEIFNLVNKTGTTLNESDLALAIITSNWPESKDRFREASVEFAKYNYDFSFRNYTRLLNIFTTERGKYSDEISTITPEDFEESWKEINKILSYLINILRDKAYIDSSDSFSSLYVFYVLGYYLKKNGGQFKSEEEANKAIYWMFTSLLWGRFSGSSESFLEKDINAIKEHNTIDALIEEMHLFRGTNLYLRPEDITMQGVRSRIYNLFYSSVRAQNAKDWTNPVLSLYSKSVGYNNKLERHHIFPKAFLYKKYNSGNSIHKALVNEIANIAFITQKSNMEILDGDPAEYLPKINTEQLRKQFVPTDSTLYSLENYESFLDQRRKKLTDGINNFLKSFYKDNSKDVINQDLQHYDQEIERIEISLRNIISDKLELACELDAYQELVPDHIKIKVDGRIKNWLGKNSGEDKNQFLGLRRRMDFFDMQEYKDVIISKPAYPSFEEVFGSKGTLEVRFNQIAELRNSIRHSRDITDATIKDGEAAILWFTSIIRPYMKKMEVLEDNE</sequence>
<dbReference type="Pfam" id="PF03235">
    <property type="entry name" value="GmrSD_N"/>
    <property type="match status" value="1"/>
</dbReference>
<dbReference type="Proteomes" id="UP001244787">
    <property type="component" value="Unassembled WGS sequence"/>
</dbReference>
<reference evidence="2 3" key="1">
    <citation type="submission" date="2023-06" db="EMBL/GenBank/DDBJ databases">
        <authorList>
            <person name="Ye Y.-Q."/>
            <person name="Du Z.-J."/>
        </authorList>
    </citation>
    <scope>NUCLEOTIDE SEQUENCE [LARGE SCALE GENOMIC DNA]</scope>
    <source>
        <strain evidence="2 3">SDUM287046</strain>
    </source>
</reference>
<keyword evidence="3" id="KW-1185">Reference proteome</keyword>
<evidence type="ECO:0000313" key="2">
    <source>
        <dbReference type="EMBL" id="MDN3725125.1"/>
    </source>
</evidence>
<gene>
    <name evidence="2" type="ORF">QRD02_12080</name>
</gene>
<proteinExistence type="predicted"/>
<protein>
    <submittedName>
        <fullName evidence="2">DUF262 domain-containing protein</fullName>
    </submittedName>
</protein>
<dbReference type="EMBL" id="JAUGQQ010000009">
    <property type="protein sequence ID" value="MDN3725125.1"/>
    <property type="molecule type" value="Genomic_DNA"/>
</dbReference>
<evidence type="ECO:0000313" key="3">
    <source>
        <dbReference type="Proteomes" id="UP001244787"/>
    </source>
</evidence>
<dbReference type="RefSeq" id="WP_290255215.1">
    <property type="nucleotide sequence ID" value="NZ_JAUGQQ010000009.1"/>
</dbReference>
<name>A0ABT8DMK8_9FLAO</name>